<dbReference type="PRINTS" id="PR00625">
    <property type="entry name" value="JDOMAIN"/>
</dbReference>
<name>S3E2U6_GLAL2</name>
<evidence type="ECO:0000313" key="4">
    <source>
        <dbReference type="Proteomes" id="UP000016922"/>
    </source>
</evidence>
<dbReference type="OrthoDB" id="10250354at2759"/>
<feature type="compositionally biased region" description="Basic and acidic residues" evidence="1">
    <location>
        <begin position="653"/>
        <end position="662"/>
    </location>
</feature>
<feature type="compositionally biased region" description="Low complexity" evidence="1">
    <location>
        <begin position="549"/>
        <end position="559"/>
    </location>
</feature>
<dbReference type="OMA" id="GEHVMQY"/>
<reference evidence="3 4" key="1">
    <citation type="journal article" date="2013" name="BMC Genomics">
        <title>Genomics-driven discovery of the pneumocandin biosynthetic gene cluster in the fungus Glarea lozoyensis.</title>
        <authorList>
            <person name="Chen L."/>
            <person name="Yue Q."/>
            <person name="Zhang X."/>
            <person name="Xiang M."/>
            <person name="Wang C."/>
            <person name="Li S."/>
            <person name="Che Y."/>
            <person name="Ortiz-Lopez F.J."/>
            <person name="Bills G.F."/>
            <person name="Liu X."/>
            <person name="An Z."/>
        </authorList>
    </citation>
    <scope>NUCLEOTIDE SEQUENCE [LARGE SCALE GENOMIC DNA]</scope>
    <source>
        <strain evidence="4">ATCC 20868 / MF5171</strain>
    </source>
</reference>
<feature type="compositionally biased region" description="Basic and acidic residues" evidence="1">
    <location>
        <begin position="140"/>
        <end position="153"/>
    </location>
</feature>
<dbReference type="InterPro" id="IPR036869">
    <property type="entry name" value="J_dom_sf"/>
</dbReference>
<organism evidence="3 4">
    <name type="scientific">Glarea lozoyensis (strain ATCC 20868 / MF5171)</name>
    <dbReference type="NCBI Taxonomy" id="1116229"/>
    <lineage>
        <taxon>Eukaryota</taxon>
        <taxon>Fungi</taxon>
        <taxon>Dikarya</taxon>
        <taxon>Ascomycota</taxon>
        <taxon>Pezizomycotina</taxon>
        <taxon>Leotiomycetes</taxon>
        <taxon>Helotiales</taxon>
        <taxon>Helotiaceae</taxon>
        <taxon>Glarea</taxon>
    </lineage>
</organism>
<feature type="compositionally biased region" description="Basic and acidic residues" evidence="1">
    <location>
        <begin position="333"/>
        <end position="371"/>
    </location>
</feature>
<feature type="region of interest" description="Disordered" evidence="1">
    <location>
        <begin position="88"/>
        <end position="268"/>
    </location>
</feature>
<dbReference type="eggNOG" id="KOG0715">
    <property type="taxonomic scope" value="Eukaryota"/>
</dbReference>
<feature type="compositionally biased region" description="Basic and acidic residues" evidence="1">
    <location>
        <begin position="163"/>
        <end position="218"/>
    </location>
</feature>
<gene>
    <name evidence="3" type="ORF">GLAREA_07892</name>
</gene>
<dbReference type="FunFam" id="1.10.287.110:FF:000073">
    <property type="entry name" value="DnaJ domain protein"/>
    <property type="match status" value="1"/>
</dbReference>
<dbReference type="HOGENOM" id="CLU_371333_0_0_1"/>
<dbReference type="PANTHER" id="PTHR24074">
    <property type="entry name" value="CO-CHAPERONE PROTEIN DJLA"/>
    <property type="match status" value="1"/>
</dbReference>
<dbReference type="Gene3D" id="1.10.287.110">
    <property type="entry name" value="DnaJ domain"/>
    <property type="match status" value="1"/>
</dbReference>
<feature type="compositionally biased region" description="Basic and acidic residues" evidence="1">
    <location>
        <begin position="88"/>
        <end position="106"/>
    </location>
</feature>
<dbReference type="AlphaFoldDB" id="S3E2U6"/>
<proteinExistence type="predicted"/>
<sequence length="662" mass="76061">MSTPLPPDPYKALGVLKDAKLAEIRSAHRKLVLKCHPDKVQDAALKAKAVDEFHKIQQAYEILSDDVKRVQYDERLKLEELRREMGRGMPHKQDPFEHQIRTDRGSDVNIRTAEFRPPTFTRAKTSQPAPKVYSHTPPRSYEDVPSHYEENRNGPRKTASYESTDRKHASVRDEKTRRREEDERERLRVEKDLKRSGYGKKEKTRDRERKRGTDDKYSRVLVESDSEDEPRRHETRSSVRKETRYRDEIREEPLRPHAPKAAPLAPKWASHQEEAAAYMLASKSRVKREVKREVPPTAPSVDDFHPQPLKRAPPLHRAETYAAGSTTYPVRHAHADEYISDDESPRRSSAARKESRKSAETSSRKEKSSKDRSRRSSPNSPYIVDDAPKKPSLQSYQSAPPVIPNSSAPREKPSRSQTQDYPRQDTVPHLPRAATFHGEHKRSDRSRERGGGTRLKQSHVATDSDSEAESPRQQTHRRSHSPVARSSPRVQEYSAATQHRYVYAEGKTQRVESRPHREDLRNLDDEYHSRGRESSPPGRRGSREERPAAARNQSSSQSQPVRGMPIRSATFSYAPESAPIIREARPAGPVRETSYRSSSRNTKPIYGEVQYAPNYGPENVTYSKTPVGIYGSSSRRTREPETYSSRDYYQPTRESRRSEVSY</sequence>
<dbReference type="EMBL" id="KE145359">
    <property type="protein sequence ID" value="EPE32758.1"/>
    <property type="molecule type" value="Genomic_DNA"/>
</dbReference>
<keyword evidence="4" id="KW-1185">Reference proteome</keyword>
<feature type="compositionally biased region" description="Polar residues" evidence="1">
    <location>
        <begin position="392"/>
        <end position="408"/>
    </location>
</feature>
<dbReference type="InterPro" id="IPR018253">
    <property type="entry name" value="DnaJ_domain_CS"/>
</dbReference>
<dbReference type="InterPro" id="IPR001623">
    <property type="entry name" value="DnaJ_domain"/>
</dbReference>
<feature type="compositionally biased region" description="Basic and acidic residues" evidence="1">
    <location>
        <begin position="229"/>
        <end position="255"/>
    </location>
</feature>
<dbReference type="SUPFAM" id="SSF46565">
    <property type="entry name" value="Chaperone J-domain"/>
    <property type="match status" value="1"/>
</dbReference>
<dbReference type="PROSITE" id="PS00636">
    <property type="entry name" value="DNAJ_1"/>
    <property type="match status" value="1"/>
</dbReference>
<dbReference type="InterPro" id="IPR050817">
    <property type="entry name" value="DjlA_DnaK_co-chaperone"/>
</dbReference>
<dbReference type="GeneID" id="19466944"/>
<dbReference type="KEGG" id="glz:GLAREA_07892"/>
<evidence type="ECO:0000313" key="3">
    <source>
        <dbReference type="EMBL" id="EPE32758.1"/>
    </source>
</evidence>
<dbReference type="Pfam" id="PF00226">
    <property type="entry name" value="DnaJ"/>
    <property type="match status" value="1"/>
</dbReference>
<dbReference type="PROSITE" id="PS50076">
    <property type="entry name" value="DNAJ_2"/>
    <property type="match status" value="1"/>
</dbReference>
<evidence type="ECO:0000256" key="1">
    <source>
        <dbReference type="SAM" id="MobiDB-lite"/>
    </source>
</evidence>
<dbReference type="SMART" id="SM00271">
    <property type="entry name" value="DnaJ"/>
    <property type="match status" value="1"/>
</dbReference>
<dbReference type="STRING" id="1116229.S3E2U6"/>
<protein>
    <submittedName>
        <fullName evidence="3">Chaperone J-domain-containing protein</fullName>
    </submittedName>
</protein>
<feature type="region of interest" description="Disordered" evidence="1">
    <location>
        <begin position="284"/>
        <end position="662"/>
    </location>
</feature>
<dbReference type="Proteomes" id="UP000016922">
    <property type="component" value="Unassembled WGS sequence"/>
</dbReference>
<feature type="domain" description="J" evidence="2">
    <location>
        <begin position="8"/>
        <end position="76"/>
    </location>
</feature>
<evidence type="ECO:0000259" key="2">
    <source>
        <dbReference type="PROSITE" id="PS50076"/>
    </source>
</evidence>
<feature type="compositionally biased region" description="Low complexity" evidence="1">
    <location>
        <begin position="259"/>
        <end position="268"/>
    </location>
</feature>
<dbReference type="CDD" id="cd06257">
    <property type="entry name" value="DnaJ"/>
    <property type="match status" value="1"/>
</dbReference>
<dbReference type="RefSeq" id="XP_008080770.1">
    <property type="nucleotide sequence ID" value="XM_008082579.1"/>
</dbReference>
<accession>S3E2U6</accession>
<feature type="compositionally biased region" description="Basic and acidic residues" evidence="1">
    <location>
        <begin position="437"/>
        <end position="451"/>
    </location>
</feature>
<feature type="compositionally biased region" description="Basic and acidic residues" evidence="1">
    <location>
        <begin position="507"/>
        <end position="533"/>
    </location>
</feature>